<dbReference type="SUPFAM" id="SSF82861">
    <property type="entry name" value="Mechanosensitive channel protein MscS (YggB), transmembrane region"/>
    <property type="match status" value="1"/>
</dbReference>
<feature type="domain" description="Mechanosensitive ion channel MscS" evidence="8">
    <location>
        <begin position="259"/>
        <end position="324"/>
    </location>
</feature>
<dbReference type="Pfam" id="PF00924">
    <property type="entry name" value="MS_channel_2nd"/>
    <property type="match status" value="1"/>
</dbReference>
<keyword evidence="4 7" id="KW-0812">Transmembrane</keyword>
<feature type="transmembrane region" description="Helical" evidence="7">
    <location>
        <begin position="22"/>
        <end position="43"/>
    </location>
</feature>
<dbReference type="PANTHER" id="PTHR30347">
    <property type="entry name" value="POTASSIUM CHANNEL RELATED"/>
    <property type="match status" value="1"/>
</dbReference>
<evidence type="ECO:0000256" key="2">
    <source>
        <dbReference type="ARBA" id="ARBA00008017"/>
    </source>
</evidence>
<comment type="caution">
    <text evidence="10">The sequence shown here is derived from an EMBL/GenBank/DDBJ whole genome shotgun (WGS) entry which is preliminary data.</text>
</comment>
<dbReference type="InterPro" id="IPR052702">
    <property type="entry name" value="MscS-like_channel"/>
</dbReference>
<organism evidence="10 11">
    <name type="scientific">Glaciimonas soli</name>
    <dbReference type="NCBI Taxonomy" id="2590999"/>
    <lineage>
        <taxon>Bacteria</taxon>
        <taxon>Pseudomonadati</taxon>
        <taxon>Pseudomonadota</taxon>
        <taxon>Betaproteobacteria</taxon>
        <taxon>Burkholderiales</taxon>
        <taxon>Oxalobacteraceae</taxon>
        <taxon>Glaciimonas</taxon>
    </lineage>
</organism>
<dbReference type="SUPFAM" id="SSF82689">
    <property type="entry name" value="Mechanosensitive channel protein MscS (YggB), C-terminal domain"/>
    <property type="match status" value="1"/>
</dbReference>
<dbReference type="Gene3D" id="2.30.30.60">
    <property type="match status" value="1"/>
</dbReference>
<evidence type="ECO:0000256" key="7">
    <source>
        <dbReference type="SAM" id="Phobius"/>
    </source>
</evidence>
<feature type="transmembrane region" description="Helical" evidence="7">
    <location>
        <begin position="217"/>
        <end position="236"/>
    </location>
</feature>
<feature type="transmembrane region" description="Helical" evidence="7">
    <location>
        <begin position="96"/>
        <end position="114"/>
    </location>
</feature>
<dbReference type="RefSeq" id="WP_153235593.1">
    <property type="nucleotide sequence ID" value="NZ_WINI01000007.1"/>
</dbReference>
<evidence type="ECO:0000259" key="8">
    <source>
        <dbReference type="Pfam" id="PF00924"/>
    </source>
</evidence>
<sequence length="454" mass="50341">MILDLLSDSAYNFARNLRAQDLLLQVAVVLVCSALGWMLARLVRRFFVVEDVTQPVMQIGLRSFSQVLTPLLILVLLVVTKLILVKSQLPVSVVHLAIPLMASLGLMRFVFYALRRIFVRDSGVSAFLLLFEKLFGALVWAGVLLYITGLWPDVIDYLHGTVIPIGKHQVSLLDISQALLSVLFTLLIALWAGSVLEQRLMRMNTMHSSLRTVVARMGRAFLILVALMLSLSLVGIDLTVLSVFGGALGVALGLGLQKIASSYVSGFVILLERSLAIGDMVGVSTYYGKVTQINSRFTILEGLDGVESIVPNDVFMTNAVQNYSLNHRILRLATHITIVYQEDVEKILFLLEQATSVIERVTHDIMPQAVLLKIGQDGLEIEVGFWILDPENGRLNVLSDVNRAIWRVLQKHNIKVAQPRRDLRMVAEDAVGADSQQVAKIDDDQTLPNPKRTP</sequence>
<keyword evidence="3" id="KW-1003">Cell membrane</keyword>
<dbReference type="EMBL" id="WINI01000007">
    <property type="protein sequence ID" value="MQR02029.1"/>
    <property type="molecule type" value="Genomic_DNA"/>
</dbReference>
<comment type="subcellular location">
    <subcellularLocation>
        <location evidence="1">Cell membrane</location>
        <topology evidence="1">Multi-pass membrane protein</topology>
    </subcellularLocation>
</comment>
<evidence type="ECO:0000313" key="11">
    <source>
        <dbReference type="Proteomes" id="UP000451565"/>
    </source>
</evidence>
<feature type="transmembrane region" description="Helical" evidence="7">
    <location>
        <begin position="126"/>
        <end position="147"/>
    </location>
</feature>
<protein>
    <submittedName>
        <fullName evidence="10">Mechanosensitive ion channel</fullName>
    </submittedName>
</protein>
<accession>A0A843YQI3</accession>
<proteinExistence type="inferred from homology"/>
<evidence type="ECO:0000259" key="9">
    <source>
        <dbReference type="Pfam" id="PF21082"/>
    </source>
</evidence>
<evidence type="ECO:0000256" key="1">
    <source>
        <dbReference type="ARBA" id="ARBA00004651"/>
    </source>
</evidence>
<keyword evidence="11" id="KW-1185">Reference proteome</keyword>
<name>A0A843YQI3_9BURK</name>
<keyword evidence="5 7" id="KW-1133">Transmembrane helix</keyword>
<evidence type="ECO:0000313" key="10">
    <source>
        <dbReference type="EMBL" id="MQR02029.1"/>
    </source>
</evidence>
<dbReference type="Proteomes" id="UP000451565">
    <property type="component" value="Unassembled WGS sequence"/>
</dbReference>
<dbReference type="SUPFAM" id="SSF50182">
    <property type="entry name" value="Sm-like ribonucleoproteins"/>
    <property type="match status" value="1"/>
</dbReference>
<gene>
    <name evidence="10" type="ORF">GEV47_15230</name>
</gene>
<dbReference type="InterPro" id="IPR023408">
    <property type="entry name" value="MscS_beta-dom_sf"/>
</dbReference>
<dbReference type="InterPro" id="IPR010920">
    <property type="entry name" value="LSM_dom_sf"/>
</dbReference>
<evidence type="ECO:0000256" key="6">
    <source>
        <dbReference type="ARBA" id="ARBA00023136"/>
    </source>
</evidence>
<dbReference type="InterPro" id="IPR049278">
    <property type="entry name" value="MS_channel_C"/>
</dbReference>
<dbReference type="OrthoDB" id="9809206at2"/>
<dbReference type="Gene3D" id="3.30.70.100">
    <property type="match status" value="1"/>
</dbReference>
<dbReference type="GO" id="GO:0008381">
    <property type="term" value="F:mechanosensitive monoatomic ion channel activity"/>
    <property type="evidence" value="ECO:0007669"/>
    <property type="project" value="UniProtKB-ARBA"/>
</dbReference>
<feature type="transmembrane region" description="Helical" evidence="7">
    <location>
        <begin position="64"/>
        <end position="84"/>
    </location>
</feature>
<evidence type="ECO:0000256" key="3">
    <source>
        <dbReference type="ARBA" id="ARBA00022475"/>
    </source>
</evidence>
<dbReference type="InterPro" id="IPR011066">
    <property type="entry name" value="MscS_channel_C_sf"/>
</dbReference>
<feature type="transmembrane region" description="Helical" evidence="7">
    <location>
        <begin position="178"/>
        <end position="196"/>
    </location>
</feature>
<feature type="domain" description="Mechanosensitive ion channel MscS C-terminal" evidence="9">
    <location>
        <begin position="334"/>
        <end position="415"/>
    </location>
</feature>
<dbReference type="InterPro" id="IPR011014">
    <property type="entry name" value="MscS_channel_TM-2"/>
</dbReference>
<evidence type="ECO:0000256" key="5">
    <source>
        <dbReference type="ARBA" id="ARBA00022989"/>
    </source>
</evidence>
<dbReference type="Gene3D" id="1.10.287.1260">
    <property type="match status" value="1"/>
</dbReference>
<reference evidence="10 11" key="1">
    <citation type="submission" date="2019-10" db="EMBL/GenBank/DDBJ databases">
        <title>Glaciimonas soli sp. nov., a psychrophilic bacterium isolated from the forest soil of a high elevation mountain in Taiwan.</title>
        <authorList>
            <person name="Wang L.-T."/>
            <person name="Shieh W.Y."/>
        </authorList>
    </citation>
    <scope>NUCLEOTIDE SEQUENCE [LARGE SCALE GENOMIC DNA]</scope>
    <source>
        <strain evidence="10 11">GS1</strain>
    </source>
</reference>
<evidence type="ECO:0000256" key="4">
    <source>
        <dbReference type="ARBA" id="ARBA00022692"/>
    </source>
</evidence>
<dbReference type="GO" id="GO:0005886">
    <property type="term" value="C:plasma membrane"/>
    <property type="evidence" value="ECO:0007669"/>
    <property type="project" value="UniProtKB-SubCell"/>
</dbReference>
<dbReference type="Pfam" id="PF21082">
    <property type="entry name" value="MS_channel_3rd"/>
    <property type="match status" value="1"/>
</dbReference>
<dbReference type="InterPro" id="IPR006685">
    <property type="entry name" value="MscS_channel_2nd"/>
</dbReference>
<dbReference type="AlphaFoldDB" id="A0A843YQI3"/>
<dbReference type="PANTHER" id="PTHR30347:SF1">
    <property type="entry name" value="MECHANOSENSITIVE CHANNEL MSCK"/>
    <property type="match status" value="1"/>
</dbReference>
<comment type="similarity">
    <text evidence="2">Belongs to the MscS (TC 1.A.23) family.</text>
</comment>
<keyword evidence="6 7" id="KW-0472">Membrane</keyword>